<feature type="binding site" evidence="4">
    <location>
        <position position="202"/>
    </location>
    <ligand>
        <name>substrate</name>
    </ligand>
</feature>
<accession>A0A948TMY4</accession>
<dbReference type="PANTHER" id="PTHR36845:SF1">
    <property type="entry name" value="HYDROLASE, PUTATIVE (AFU_ORTHOLOGUE AFUA_7G05090)-RELATED"/>
    <property type="match status" value="1"/>
</dbReference>
<dbReference type="AlphaFoldDB" id="A0A948TMY4"/>
<evidence type="ECO:0000313" key="6">
    <source>
        <dbReference type="EMBL" id="MBU3856237.1"/>
    </source>
</evidence>
<dbReference type="Proteomes" id="UP000784286">
    <property type="component" value="Unassembled WGS sequence"/>
</dbReference>
<feature type="active site" description="Proton donor" evidence="3">
    <location>
        <position position="202"/>
    </location>
</feature>
<evidence type="ECO:0000256" key="1">
    <source>
        <dbReference type="ARBA" id="ARBA00022801"/>
    </source>
</evidence>
<dbReference type="InterPro" id="IPR052369">
    <property type="entry name" value="UG_Glycosaminoglycan_Hydrolase"/>
</dbReference>
<dbReference type="GO" id="GO:0052757">
    <property type="term" value="F:chondroitin hydrolase activity"/>
    <property type="evidence" value="ECO:0007669"/>
    <property type="project" value="TreeGrafter"/>
</dbReference>
<feature type="binding site" evidence="4">
    <location>
        <position position="277"/>
    </location>
    <ligand>
        <name>substrate</name>
    </ligand>
</feature>
<dbReference type="InterPro" id="IPR012341">
    <property type="entry name" value="6hp_glycosidase-like_sf"/>
</dbReference>
<keyword evidence="1 6" id="KW-0378">Hydrolase</keyword>
<dbReference type="Gene3D" id="1.50.10.10">
    <property type="match status" value="1"/>
</dbReference>
<evidence type="ECO:0000256" key="4">
    <source>
        <dbReference type="PIRSR" id="PIRSR610905-2"/>
    </source>
</evidence>
<reference evidence="6" key="2">
    <citation type="submission" date="2021-04" db="EMBL/GenBank/DDBJ databases">
        <authorList>
            <person name="Gilroy R."/>
        </authorList>
    </citation>
    <scope>NUCLEOTIDE SEQUENCE</scope>
    <source>
        <strain evidence="6">8470</strain>
    </source>
</reference>
<comment type="similarity">
    <text evidence="2">Belongs to the glycosyl hydrolase 88 family.</text>
</comment>
<evidence type="ECO:0000256" key="2">
    <source>
        <dbReference type="ARBA" id="ARBA00038358"/>
    </source>
</evidence>
<evidence type="ECO:0000256" key="3">
    <source>
        <dbReference type="PIRSR" id="PIRSR610905-1"/>
    </source>
</evidence>
<dbReference type="PROSITE" id="PS51257">
    <property type="entry name" value="PROKAR_LIPOPROTEIN"/>
    <property type="match status" value="1"/>
</dbReference>
<dbReference type="Pfam" id="PF07470">
    <property type="entry name" value="Glyco_hydro_88"/>
    <property type="match status" value="1"/>
</dbReference>
<organism evidence="6 7">
    <name type="scientific">Candidatus Phocaeicola excrementipullorum</name>
    <dbReference type="NCBI Taxonomy" id="2838731"/>
    <lineage>
        <taxon>Bacteria</taxon>
        <taxon>Pseudomonadati</taxon>
        <taxon>Bacteroidota</taxon>
        <taxon>Bacteroidia</taxon>
        <taxon>Bacteroidales</taxon>
        <taxon>Bacteroidaceae</taxon>
        <taxon>Phocaeicola</taxon>
    </lineage>
</organism>
<feature type="domain" description="DUF4995" evidence="5">
    <location>
        <begin position="1"/>
        <end position="72"/>
    </location>
</feature>
<proteinExistence type="inferred from homology"/>
<protein>
    <submittedName>
        <fullName evidence="6">Glycoside hydrolase family 88 protein</fullName>
    </submittedName>
</protein>
<dbReference type="InterPro" id="IPR008928">
    <property type="entry name" value="6-hairpin_glycosidase_sf"/>
</dbReference>
<feature type="binding site" evidence="4">
    <location>
        <position position="389"/>
    </location>
    <ligand>
        <name>substrate</name>
    </ligand>
</feature>
<feature type="binding site" evidence="4">
    <location>
        <position position="273"/>
    </location>
    <ligand>
        <name>substrate</name>
    </ligand>
</feature>
<feature type="active site" description="Nucleophile" evidence="3">
    <location>
        <position position="144"/>
    </location>
</feature>
<dbReference type="EMBL" id="JAHLFJ010000067">
    <property type="protein sequence ID" value="MBU3856237.1"/>
    <property type="molecule type" value="Genomic_DNA"/>
</dbReference>
<evidence type="ECO:0000259" key="5">
    <source>
        <dbReference type="Pfam" id="PF16386"/>
    </source>
</evidence>
<evidence type="ECO:0000313" key="7">
    <source>
        <dbReference type="Proteomes" id="UP000784286"/>
    </source>
</evidence>
<comment type="caution">
    <text evidence="6">The sequence shown here is derived from an EMBL/GenBank/DDBJ whole genome shotgun (WGS) entry which is preliminary data.</text>
</comment>
<reference evidence="6" key="1">
    <citation type="journal article" date="2021" name="PeerJ">
        <title>Extensive microbial diversity within the chicken gut microbiome revealed by metagenomics and culture.</title>
        <authorList>
            <person name="Gilroy R."/>
            <person name="Ravi A."/>
            <person name="Getino M."/>
            <person name="Pursley I."/>
            <person name="Horton D.L."/>
            <person name="Alikhan N.F."/>
            <person name="Baker D."/>
            <person name="Gharbi K."/>
            <person name="Hall N."/>
            <person name="Watson M."/>
            <person name="Adriaenssens E.M."/>
            <person name="Foster-Nyarko E."/>
            <person name="Jarju S."/>
            <person name="Secka A."/>
            <person name="Antonio M."/>
            <person name="Oren A."/>
            <person name="Chaudhuri R.R."/>
            <person name="La Ragione R."/>
            <person name="Hildebrand F."/>
            <person name="Pallen M.J."/>
        </authorList>
    </citation>
    <scope>NUCLEOTIDE SEQUENCE</scope>
    <source>
        <strain evidence="6">8470</strain>
    </source>
</reference>
<dbReference type="InterPro" id="IPR010905">
    <property type="entry name" value="Glyco_hydro_88"/>
</dbReference>
<dbReference type="InterPro" id="IPR032159">
    <property type="entry name" value="DUF4995"/>
</dbReference>
<feature type="binding site" evidence="4">
    <location>
        <position position="261"/>
    </location>
    <ligand>
        <name>substrate</name>
    </ligand>
</feature>
<dbReference type="GO" id="GO:0000272">
    <property type="term" value="P:polysaccharide catabolic process"/>
    <property type="evidence" value="ECO:0007669"/>
    <property type="project" value="TreeGrafter"/>
</dbReference>
<dbReference type="SUPFAM" id="SSF48208">
    <property type="entry name" value="Six-hairpin glycosidases"/>
    <property type="match status" value="1"/>
</dbReference>
<dbReference type="PANTHER" id="PTHR36845">
    <property type="entry name" value="HYDROLASE, PUTATIVE (AFU_ORTHOLOGUE AFUA_7G05090)-RELATED"/>
    <property type="match status" value="1"/>
</dbReference>
<name>A0A948TMY4_9BACT</name>
<sequence length="426" mass="48237">MKRHFVILASAALTFAACQNAPKEDYSWIKNSLDVASAQLMQTAEEIDGTGKFPRSIWTGYTMDFLCSQLERDSATFKDSLRINPAADKLGKLRLCNVYDWTSGFFPGTLWYAYELTGNDSLKTEAVKYTNQLNPVRYYGGTHDLGFMVNCSYGNARRLAPNDTIAAVMTETADNLYKRYNDSIGCIRSWDFGAWNFPVIIDNMMNLDLLFTVSKMTRDSKYKDIAVKHANTTMHNHFRPDYTCWHVVSYNDDGTVERKQTHQGKNDDSSWARGQAWAVYGYTSCFRETGDSTYLDFACHIGDMIMDKVKTDDAIPYWDYDAPVTPETPRDASAAAVTASGMLELSTMVPDGQKYFDYAEKILKSLSSPAYLAKPGENCGFILMHSTGSLPNGSEIDTPLNYADYYYMEALKRYMDLKKLTYKDLK</sequence>
<dbReference type="Pfam" id="PF16386">
    <property type="entry name" value="DUF4995"/>
    <property type="match status" value="1"/>
</dbReference>
<feature type="binding site" evidence="4">
    <location>
        <position position="144"/>
    </location>
    <ligand>
        <name>substrate</name>
    </ligand>
</feature>
<gene>
    <name evidence="6" type="ORF">H9928_06750</name>
</gene>